<dbReference type="GO" id="GO:0045892">
    <property type="term" value="P:negative regulation of DNA-templated transcription"/>
    <property type="evidence" value="ECO:0007669"/>
    <property type="project" value="TreeGrafter"/>
</dbReference>
<name>A0A5M3X536_9ACTN</name>
<dbReference type="AlphaFoldDB" id="A0A5M3X536"/>
<accession>A0A5M3X536</accession>
<dbReference type="InterPro" id="IPR050679">
    <property type="entry name" value="Bact_HTH_transcr_reg"/>
</dbReference>
<keyword evidence="7" id="KW-1185">Reference proteome</keyword>
<dbReference type="InterPro" id="IPR036390">
    <property type="entry name" value="WH_DNA-bd_sf"/>
</dbReference>
<organism evidence="6 7">
    <name type="scientific">Acrocarpospora macrocephala</name>
    <dbReference type="NCBI Taxonomy" id="150177"/>
    <lineage>
        <taxon>Bacteria</taxon>
        <taxon>Bacillati</taxon>
        <taxon>Actinomycetota</taxon>
        <taxon>Actinomycetes</taxon>
        <taxon>Streptosporangiales</taxon>
        <taxon>Streptosporangiaceae</taxon>
        <taxon>Acrocarpospora</taxon>
    </lineage>
</organism>
<proteinExistence type="predicted"/>
<dbReference type="Gene3D" id="1.10.10.10">
    <property type="entry name" value="Winged helix-like DNA-binding domain superfamily/Winged helix DNA-binding domain"/>
    <property type="match status" value="2"/>
</dbReference>
<evidence type="ECO:0000256" key="4">
    <source>
        <dbReference type="SAM" id="MobiDB-lite"/>
    </source>
</evidence>
<dbReference type="InterPro" id="IPR036388">
    <property type="entry name" value="WH-like_DNA-bd_sf"/>
</dbReference>
<dbReference type="Proteomes" id="UP000331127">
    <property type="component" value="Unassembled WGS sequence"/>
</dbReference>
<evidence type="ECO:0000256" key="3">
    <source>
        <dbReference type="ARBA" id="ARBA00023163"/>
    </source>
</evidence>
<evidence type="ECO:0000313" key="7">
    <source>
        <dbReference type="Proteomes" id="UP000331127"/>
    </source>
</evidence>
<dbReference type="InterPro" id="IPR000524">
    <property type="entry name" value="Tscrpt_reg_HTH_GntR"/>
</dbReference>
<dbReference type="Pfam" id="PF00392">
    <property type="entry name" value="GntR"/>
    <property type="match status" value="2"/>
</dbReference>
<protein>
    <recommendedName>
        <fullName evidence="5">HTH gntR-type domain-containing protein</fullName>
    </recommendedName>
</protein>
<comment type="caution">
    <text evidence="6">The sequence shown here is derived from an EMBL/GenBank/DDBJ whole genome shotgun (WGS) entry which is preliminary data.</text>
</comment>
<dbReference type="EMBL" id="BLAE01000072">
    <property type="protein sequence ID" value="GES15239.1"/>
    <property type="molecule type" value="Genomic_DNA"/>
</dbReference>
<feature type="domain" description="HTH gntR-type" evidence="5">
    <location>
        <begin position="113"/>
        <end position="181"/>
    </location>
</feature>
<evidence type="ECO:0000313" key="6">
    <source>
        <dbReference type="EMBL" id="GES15239.1"/>
    </source>
</evidence>
<reference evidence="6 7" key="1">
    <citation type="submission" date="2019-10" db="EMBL/GenBank/DDBJ databases">
        <title>Whole genome shotgun sequence of Acrocarpospora macrocephala NBRC 16266.</title>
        <authorList>
            <person name="Ichikawa N."/>
            <person name="Kimura A."/>
            <person name="Kitahashi Y."/>
            <person name="Komaki H."/>
            <person name="Oguchi A."/>
        </authorList>
    </citation>
    <scope>NUCLEOTIDE SEQUENCE [LARGE SCALE GENOMIC DNA]</scope>
    <source>
        <strain evidence="6 7">NBRC 16266</strain>
    </source>
</reference>
<keyword evidence="1" id="KW-0805">Transcription regulation</keyword>
<dbReference type="PROSITE" id="PS50949">
    <property type="entry name" value="HTH_GNTR"/>
    <property type="match status" value="2"/>
</dbReference>
<gene>
    <name evidence="6" type="ORF">Amac_088360</name>
</gene>
<keyword evidence="2" id="KW-0238">DNA-binding</keyword>
<dbReference type="RefSeq" id="WP_155360380.1">
    <property type="nucleotide sequence ID" value="NZ_BLAE01000072.1"/>
</dbReference>
<sequence length="204" mass="22310">MMTGRNEAVPGGQDWVKETGRGPGRPPRGAAEGDEDPLYVRIANDIEKLIHQGKLVPGDRIGSQTELAQQYNVSITTSRKAHEALRTRKLAHTVAGAGTFVGPEDTTPAPAVMPAYLVIADELATRIRAGDIPAGGQIPSRRMLAKRFQTSLVTAGEATAVLREKGWVYTVADMGSFVTSAERWPSEQEWQKTIARHRGRREER</sequence>
<keyword evidence="3" id="KW-0804">Transcription</keyword>
<dbReference type="OrthoDB" id="4532751at2"/>
<dbReference type="PANTHER" id="PTHR44846:SF1">
    <property type="entry name" value="MANNOSYL-D-GLYCERATE TRANSPORT_METABOLISM SYSTEM REPRESSOR MNGR-RELATED"/>
    <property type="match status" value="1"/>
</dbReference>
<dbReference type="SUPFAM" id="SSF46785">
    <property type="entry name" value="Winged helix' DNA-binding domain"/>
    <property type="match status" value="2"/>
</dbReference>
<dbReference type="SMART" id="SM00345">
    <property type="entry name" value="HTH_GNTR"/>
    <property type="match status" value="2"/>
</dbReference>
<evidence type="ECO:0000256" key="1">
    <source>
        <dbReference type="ARBA" id="ARBA00023015"/>
    </source>
</evidence>
<dbReference type="GO" id="GO:0003677">
    <property type="term" value="F:DNA binding"/>
    <property type="evidence" value="ECO:0007669"/>
    <property type="project" value="UniProtKB-KW"/>
</dbReference>
<dbReference type="CDD" id="cd07377">
    <property type="entry name" value="WHTH_GntR"/>
    <property type="match status" value="2"/>
</dbReference>
<dbReference type="GO" id="GO:0003700">
    <property type="term" value="F:DNA-binding transcription factor activity"/>
    <property type="evidence" value="ECO:0007669"/>
    <property type="project" value="InterPro"/>
</dbReference>
<evidence type="ECO:0000256" key="2">
    <source>
        <dbReference type="ARBA" id="ARBA00023125"/>
    </source>
</evidence>
<evidence type="ECO:0000259" key="5">
    <source>
        <dbReference type="PROSITE" id="PS50949"/>
    </source>
</evidence>
<feature type="region of interest" description="Disordered" evidence="4">
    <location>
        <begin position="1"/>
        <end position="36"/>
    </location>
</feature>
<feature type="domain" description="HTH gntR-type" evidence="5">
    <location>
        <begin position="36"/>
        <end position="104"/>
    </location>
</feature>
<dbReference type="PANTHER" id="PTHR44846">
    <property type="entry name" value="MANNOSYL-D-GLYCERATE TRANSPORT/METABOLISM SYSTEM REPRESSOR MNGR-RELATED"/>
    <property type="match status" value="1"/>
</dbReference>